<dbReference type="InterPro" id="IPR013320">
    <property type="entry name" value="ConA-like_dom_sf"/>
</dbReference>
<dbReference type="HOGENOM" id="CLU_027506_3_1_1"/>
<dbReference type="AlphaFoldDB" id="A0A024SBL0"/>
<dbReference type="GO" id="GO:0030246">
    <property type="term" value="F:carbohydrate binding"/>
    <property type="evidence" value="ECO:0007669"/>
    <property type="project" value="UniProtKB-KW"/>
</dbReference>
<dbReference type="SUPFAM" id="SSF49899">
    <property type="entry name" value="Concanavalin A-like lectins/glucanases"/>
    <property type="match status" value="1"/>
</dbReference>
<feature type="domain" description="GH16" evidence="3">
    <location>
        <begin position="32"/>
        <end position="274"/>
    </location>
</feature>
<keyword evidence="2" id="KW-0732">Signal</keyword>
<reference evidence="5" key="1">
    <citation type="journal article" date="2013" name="Ind. Biotechnol.">
        <title>Comparative genomics analysis of Trichoderma reesei strains.</title>
        <authorList>
            <person name="Koike H."/>
            <person name="Aerts A."/>
            <person name="LaButti K."/>
            <person name="Grigoriev I.V."/>
            <person name="Baker S.E."/>
        </authorList>
    </citation>
    <scope>NUCLEOTIDE SEQUENCE [LARGE SCALE GENOMIC DNA]</scope>
    <source>
        <strain evidence="5">ATCC 56765 / BCRC 32924 / NRRL 11460 / Rut C-30</strain>
    </source>
</reference>
<dbReference type="PANTHER" id="PTHR10963:SF68">
    <property type="entry name" value="GLYCOSIDASE CRH1-RELATED"/>
    <property type="match status" value="1"/>
</dbReference>
<evidence type="ECO:0000256" key="2">
    <source>
        <dbReference type="SAM" id="SignalP"/>
    </source>
</evidence>
<proteinExistence type="predicted"/>
<dbReference type="Proteomes" id="UP000024376">
    <property type="component" value="Unassembled WGS sequence"/>
</dbReference>
<feature type="region of interest" description="Disordered" evidence="1">
    <location>
        <begin position="212"/>
        <end position="231"/>
    </location>
</feature>
<gene>
    <name evidence="4" type="ORF">M419DRAFT_34980</name>
</gene>
<dbReference type="GO" id="GO:0031505">
    <property type="term" value="P:fungal-type cell wall organization"/>
    <property type="evidence" value="ECO:0007669"/>
    <property type="project" value="TreeGrafter"/>
</dbReference>
<evidence type="ECO:0000313" key="5">
    <source>
        <dbReference type="Proteomes" id="UP000024376"/>
    </source>
</evidence>
<feature type="signal peptide" evidence="2">
    <location>
        <begin position="1"/>
        <end position="18"/>
    </location>
</feature>
<feature type="region of interest" description="Disordered" evidence="1">
    <location>
        <begin position="331"/>
        <end position="423"/>
    </location>
</feature>
<dbReference type="Gene3D" id="2.60.120.200">
    <property type="match status" value="1"/>
</dbReference>
<dbReference type="OrthoDB" id="4781at2759"/>
<dbReference type="KEGG" id="trr:M419DRAFT_34980"/>
<dbReference type="GO" id="GO:0009277">
    <property type="term" value="C:fungal-type cell wall"/>
    <property type="evidence" value="ECO:0007669"/>
    <property type="project" value="TreeGrafter"/>
</dbReference>
<dbReference type="GO" id="GO:0016757">
    <property type="term" value="F:glycosyltransferase activity"/>
    <property type="evidence" value="ECO:0007669"/>
    <property type="project" value="TreeGrafter"/>
</dbReference>
<name>A0A024SBL0_HYPJR</name>
<dbReference type="Pfam" id="PF00722">
    <property type="entry name" value="Glyco_hydro_16"/>
    <property type="match status" value="1"/>
</dbReference>
<evidence type="ECO:0000259" key="3">
    <source>
        <dbReference type="PROSITE" id="PS51762"/>
    </source>
</evidence>
<accession>A0A024SBL0</accession>
<evidence type="ECO:0000313" key="4">
    <source>
        <dbReference type="EMBL" id="ETS02438.1"/>
    </source>
</evidence>
<feature type="compositionally biased region" description="Low complexity" evidence="1">
    <location>
        <begin position="347"/>
        <end position="370"/>
    </location>
</feature>
<organism evidence="4 5">
    <name type="scientific">Hypocrea jecorina (strain ATCC 56765 / BCRC 32924 / NRRL 11460 / Rut C-30)</name>
    <name type="common">Trichoderma reesei</name>
    <dbReference type="NCBI Taxonomy" id="1344414"/>
    <lineage>
        <taxon>Eukaryota</taxon>
        <taxon>Fungi</taxon>
        <taxon>Dikarya</taxon>
        <taxon>Ascomycota</taxon>
        <taxon>Pezizomycotina</taxon>
        <taxon>Sordariomycetes</taxon>
        <taxon>Hypocreomycetidae</taxon>
        <taxon>Hypocreales</taxon>
        <taxon>Hypocreaceae</taxon>
        <taxon>Trichoderma</taxon>
    </lineage>
</organism>
<dbReference type="PANTHER" id="PTHR10963">
    <property type="entry name" value="GLYCOSYL HYDROLASE-RELATED"/>
    <property type="match status" value="1"/>
</dbReference>
<feature type="compositionally biased region" description="Polar residues" evidence="1">
    <location>
        <begin position="371"/>
        <end position="408"/>
    </location>
</feature>
<dbReference type="InterPro" id="IPR000757">
    <property type="entry name" value="Beta-glucanase-like"/>
</dbReference>
<dbReference type="GO" id="GO:0004553">
    <property type="term" value="F:hydrolase activity, hydrolyzing O-glycosyl compounds"/>
    <property type="evidence" value="ECO:0007669"/>
    <property type="project" value="InterPro"/>
</dbReference>
<sequence>MLLRFLLLFTPLALPILASLKNLSNCDPLKKDARKQTPIPNSTNCPPDPAFATETSFDFTRTSWDDDQFTSFWTADSSTIKDKRQLALDNTEGKGAAFIVWQDGQAPTLTSTKYLLFGKVSVQAQAAKGPGLITAIVLKSDSGDEIDWELLGAYENQAQTNYFYDGQPLFNTYNTTHHLDTSSFSQPHTYAIEWTPASLTFSIDGVVRKTWHNPSDDSDSDSDSDSVIPASKWPQTPMQIKLGIWSVSNASDPGTISWAGGLPDWSGAAAAAAAHAADKDDLSYAAHFLSLQLQDYAGGCNETDSGSGGGIEYLYDERTTGWQDIDLKGCANRAAPGEYPPPPPPASSSSATSSGGGSSSSSSSPQPTQGEQSASPTNTATDSGKGQEPSETGNQNPDPSETGSSDDSGNAALPSGRPSSPLGAVVFLLWLLAV</sequence>
<evidence type="ECO:0000256" key="1">
    <source>
        <dbReference type="SAM" id="MobiDB-lite"/>
    </source>
</evidence>
<feature type="chain" id="PRO_5001533773" evidence="2">
    <location>
        <begin position="19"/>
        <end position="434"/>
    </location>
</feature>
<keyword evidence="4" id="KW-0430">Lectin</keyword>
<dbReference type="PROSITE" id="PS51762">
    <property type="entry name" value="GH16_2"/>
    <property type="match status" value="1"/>
</dbReference>
<dbReference type="GO" id="GO:0005975">
    <property type="term" value="P:carbohydrate metabolic process"/>
    <property type="evidence" value="ECO:0007669"/>
    <property type="project" value="InterPro"/>
</dbReference>
<protein>
    <submittedName>
        <fullName evidence="4">Concanavalin A-like lectin/glucanase</fullName>
    </submittedName>
</protein>
<dbReference type="EMBL" id="KI911145">
    <property type="protein sequence ID" value="ETS02438.1"/>
    <property type="molecule type" value="Genomic_DNA"/>
</dbReference>
<dbReference type="InterPro" id="IPR050546">
    <property type="entry name" value="Glycosyl_Hydrlase_16"/>
</dbReference>